<comment type="caution">
    <text evidence="2">The sequence shown here is derived from an EMBL/GenBank/DDBJ whole genome shotgun (WGS) entry which is preliminary data.</text>
</comment>
<dbReference type="InterPro" id="IPR027417">
    <property type="entry name" value="P-loop_NTPase"/>
</dbReference>
<name>A0A520XFC7_9DELT</name>
<evidence type="ECO:0000313" key="2">
    <source>
        <dbReference type="EMBL" id="RZV39870.1"/>
    </source>
</evidence>
<protein>
    <recommendedName>
        <fullName evidence="1">NadR/Ttd14 AAA domain-containing protein</fullName>
    </recommendedName>
</protein>
<evidence type="ECO:0000313" key="3">
    <source>
        <dbReference type="Proteomes" id="UP000322454"/>
    </source>
</evidence>
<evidence type="ECO:0000259" key="1">
    <source>
        <dbReference type="Pfam" id="PF13521"/>
    </source>
</evidence>
<sequence>MQKIYRGLIVKICISGPACSGKSHFINKMKDKSFVTGYPEFSRKVWSDFPEYRTPLKAFRKKICELQTDLESIPLIGRYSCGIHDRGIMDNLTFLYMQDEELFEKEIRRIARLYDSGNITPYDLIIYFDLDITRGITPLIKKALDDPLRGATIDVKNYASHVVQFRNAFIEVKNRFNYLNTDVKFIIARPTAADMDKRNELAEHFIVNFFERSEKNAKSGIKRIFRPFSGNV</sequence>
<dbReference type="InterPro" id="IPR038727">
    <property type="entry name" value="NadR/Ttd14_AAA_dom"/>
</dbReference>
<organism evidence="2 3">
    <name type="scientific">Candidatus Acidulodesulfobacterium acidiphilum</name>
    <dbReference type="NCBI Taxonomy" id="2597224"/>
    <lineage>
        <taxon>Bacteria</taxon>
        <taxon>Deltaproteobacteria</taxon>
        <taxon>Candidatus Acidulodesulfobacterales</taxon>
        <taxon>Candidatus Acidulodesulfobacterium</taxon>
    </lineage>
</organism>
<dbReference type="Pfam" id="PF13521">
    <property type="entry name" value="AAA_28"/>
    <property type="match status" value="1"/>
</dbReference>
<feature type="domain" description="NadR/Ttd14 AAA" evidence="1">
    <location>
        <begin position="11"/>
        <end position="129"/>
    </location>
</feature>
<proteinExistence type="predicted"/>
<dbReference type="AlphaFoldDB" id="A0A520XFC7"/>
<dbReference type="EMBL" id="SHMQ01000005">
    <property type="protein sequence ID" value="RZV39870.1"/>
    <property type="molecule type" value="Genomic_DNA"/>
</dbReference>
<accession>A0A520XFC7</accession>
<reference evidence="2 3" key="1">
    <citation type="submission" date="2019-01" db="EMBL/GenBank/DDBJ databases">
        <title>Insights into ecological role of a new deltaproteobacterial order Candidatus Sinidesulfobacterales (Sva0485) by metagenomics and metatranscriptomics.</title>
        <authorList>
            <person name="Tan S."/>
            <person name="Liu J."/>
            <person name="Fang Y."/>
            <person name="Hedlund B."/>
            <person name="Lian Z.-H."/>
            <person name="Huang L.-Y."/>
            <person name="Li J.-T."/>
            <person name="Huang L.-N."/>
            <person name="Li W.-J."/>
            <person name="Jiang H.-C."/>
            <person name="Dong H.-L."/>
            <person name="Shu W.-S."/>
        </authorList>
    </citation>
    <scope>NUCLEOTIDE SEQUENCE [LARGE SCALE GENOMIC DNA]</scope>
    <source>
        <strain evidence="2">AP4</strain>
    </source>
</reference>
<gene>
    <name evidence="2" type="ORF">EVJ48_02815</name>
</gene>
<dbReference type="Gene3D" id="3.40.50.300">
    <property type="entry name" value="P-loop containing nucleotide triphosphate hydrolases"/>
    <property type="match status" value="1"/>
</dbReference>
<dbReference type="Proteomes" id="UP000322454">
    <property type="component" value="Unassembled WGS sequence"/>
</dbReference>
<dbReference type="SUPFAM" id="SSF52540">
    <property type="entry name" value="P-loop containing nucleoside triphosphate hydrolases"/>
    <property type="match status" value="1"/>
</dbReference>